<evidence type="ECO:0000256" key="1">
    <source>
        <dbReference type="ARBA" id="ARBA00023002"/>
    </source>
</evidence>
<gene>
    <name evidence="3" type="ORF">FBZ90_11042</name>
</gene>
<dbReference type="GO" id="GO:0042602">
    <property type="term" value="F:riboflavin reductase (NADPH) activity"/>
    <property type="evidence" value="ECO:0007669"/>
    <property type="project" value="TreeGrafter"/>
</dbReference>
<feature type="domain" description="Flavin reductase like" evidence="2">
    <location>
        <begin position="24"/>
        <end position="168"/>
    </location>
</feature>
<proteinExistence type="predicted"/>
<evidence type="ECO:0000313" key="3">
    <source>
        <dbReference type="EMBL" id="TWB39578.1"/>
    </source>
</evidence>
<accession>A0A560GZX7</accession>
<organism evidence="3 4">
    <name type="scientific">Nitrospirillum amazonense</name>
    <dbReference type="NCBI Taxonomy" id="28077"/>
    <lineage>
        <taxon>Bacteria</taxon>
        <taxon>Pseudomonadati</taxon>
        <taxon>Pseudomonadota</taxon>
        <taxon>Alphaproteobacteria</taxon>
        <taxon>Rhodospirillales</taxon>
        <taxon>Azospirillaceae</taxon>
        <taxon>Nitrospirillum</taxon>
    </lineage>
</organism>
<sequence>MSSSTALPPTDDDTTLVDGLRHAMRRLAASVSVVTLRDAQGAAGATVSALCSLSFDPPSVLIALNQSGSMHDRILAVDTYAINILYADQEDVSRTFGAPNRTADCFKPGAWEDIMGAPCLIGAQSTLVCRRAAELPHGSHRVIVGEVLWTRSRAEVNPLLYADGGYRELSAL</sequence>
<reference evidence="3 4" key="1">
    <citation type="submission" date="2019-06" db="EMBL/GenBank/DDBJ databases">
        <title>Genomic Encyclopedia of Type Strains, Phase IV (KMG-V): Genome sequencing to study the core and pangenomes of soil and plant-associated prokaryotes.</title>
        <authorList>
            <person name="Whitman W."/>
        </authorList>
    </citation>
    <scope>NUCLEOTIDE SEQUENCE [LARGE SCALE GENOMIC DNA]</scope>
    <source>
        <strain evidence="3 4">BR 11622</strain>
    </source>
</reference>
<dbReference type="EMBL" id="VITR01000010">
    <property type="protein sequence ID" value="TWB39578.1"/>
    <property type="molecule type" value="Genomic_DNA"/>
</dbReference>
<dbReference type="SUPFAM" id="SSF50475">
    <property type="entry name" value="FMN-binding split barrel"/>
    <property type="match status" value="1"/>
</dbReference>
<dbReference type="InterPro" id="IPR012349">
    <property type="entry name" value="Split_barrel_FMN-bd"/>
</dbReference>
<keyword evidence="1" id="KW-0560">Oxidoreductase</keyword>
<dbReference type="RefSeq" id="WP_145733957.1">
    <property type="nucleotide sequence ID" value="NZ_VITR01000010.1"/>
</dbReference>
<dbReference type="OrthoDB" id="9792858at2"/>
<dbReference type="Proteomes" id="UP000315751">
    <property type="component" value="Unassembled WGS sequence"/>
</dbReference>
<dbReference type="PANTHER" id="PTHR30466">
    <property type="entry name" value="FLAVIN REDUCTASE"/>
    <property type="match status" value="1"/>
</dbReference>
<comment type="caution">
    <text evidence="3">The sequence shown here is derived from an EMBL/GenBank/DDBJ whole genome shotgun (WGS) entry which is preliminary data.</text>
</comment>
<evidence type="ECO:0000313" key="4">
    <source>
        <dbReference type="Proteomes" id="UP000315751"/>
    </source>
</evidence>
<dbReference type="AlphaFoldDB" id="A0A560GZX7"/>
<name>A0A560GZX7_9PROT</name>
<dbReference type="GO" id="GO:0006208">
    <property type="term" value="P:pyrimidine nucleobase catabolic process"/>
    <property type="evidence" value="ECO:0007669"/>
    <property type="project" value="TreeGrafter"/>
</dbReference>
<dbReference type="Pfam" id="PF01613">
    <property type="entry name" value="Flavin_Reduct"/>
    <property type="match status" value="1"/>
</dbReference>
<dbReference type="GO" id="GO:0010181">
    <property type="term" value="F:FMN binding"/>
    <property type="evidence" value="ECO:0007669"/>
    <property type="project" value="InterPro"/>
</dbReference>
<dbReference type="Gene3D" id="2.30.110.10">
    <property type="entry name" value="Electron Transport, Fmn-binding Protein, Chain A"/>
    <property type="match status" value="1"/>
</dbReference>
<keyword evidence="4" id="KW-1185">Reference proteome</keyword>
<dbReference type="PANTHER" id="PTHR30466:SF1">
    <property type="entry name" value="FMN REDUCTASE (NADH) RUTF"/>
    <property type="match status" value="1"/>
</dbReference>
<evidence type="ECO:0000259" key="2">
    <source>
        <dbReference type="SMART" id="SM00903"/>
    </source>
</evidence>
<dbReference type="SMART" id="SM00903">
    <property type="entry name" value="Flavin_Reduct"/>
    <property type="match status" value="1"/>
</dbReference>
<dbReference type="InterPro" id="IPR050268">
    <property type="entry name" value="NADH-dep_flavin_reductase"/>
</dbReference>
<dbReference type="InterPro" id="IPR002563">
    <property type="entry name" value="Flavin_Rdtase-like_dom"/>
</dbReference>
<protein>
    <submittedName>
        <fullName evidence="3">Flavin reductase (DIM6/NTAB) family NADH-FMN oxidoreductase RutF</fullName>
    </submittedName>
</protein>